<evidence type="ECO:0000256" key="6">
    <source>
        <dbReference type="ARBA" id="ARBA00022840"/>
    </source>
</evidence>
<reference evidence="17 18" key="1">
    <citation type="submission" date="2018-06" db="EMBL/GenBank/DDBJ databases">
        <title>Extensive metabolic versatility and redundancy in microbially diverse, dynamic hydrothermal sediments.</title>
        <authorList>
            <person name="Dombrowski N."/>
            <person name="Teske A."/>
            <person name="Baker B.J."/>
        </authorList>
    </citation>
    <scope>NUCLEOTIDE SEQUENCE [LARGE SCALE GENOMIC DNA]</scope>
    <source>
        <strain evidence="17">B36_G15</strain>
    </source>
</reference>
<feature type="domain" description="Mur ligase C-terminal" evidence="15">
    <location>
        <begin position="359"/>
        <end position="484"/>
    </location>
</feature>
<dbReference type="Gene3D" id="3.40.1190.10">
    <property type="entry name" value="Mur-like, catalytic domain"/>
    <property type="match status" value="1"/>
</dbReference>
<dbReference type="PANTHER" id="PTHR23135:SF4">
    <property type="entry name" value="UDP-N-ACETYLMURAMOYL-L-ALANYL-D-GLUTAMATE--2,6-DIAMINOPIMELATE LIGASE MURE HOMOLOG, CHLOROPLASTIC"/>
    <property type="match status" value="1"/>
</dbReference>
<feature type="domain" description="Mur ligase central" evidence="16">
    <location>
        <begin position="140"/>
        <end position="337"/>
    </location>
</feature>
<evidence type="ECO:0000256" key="12">
    <source>
        <dbReference type="RuleBase" id="RU004135"/>
    </source>
</evidence>
<dbReference type="PANTHER" id="PTHR23135">
    <property type="entry name" value="MUR LIGASE FAMILY MEMBER"/>
    <property type="match status" value="1"/>
</dbReference>
<comment type="pathway">
    <text evidence="11 12">Cell wall biogenesis; peptidoglycan biosynthesis.</text>
</comment>
<evidence type="ECO:0000259" key="16">
    <source>
        <dbReference type="Pfam" id="PF08245"/>
    </source>
</evidence>
<evidence type="ECO:0000256" key="7">
    <source>
        <dbReference type="ARBA" id="ARBA00022960"/>
    </source>
</evidence>
<keyword evidence="5 11" id="KW-0547">Nucleotide-binding</keyword>
<dbReference type="SUPFAM" id="SSF63418">
    <property type="entry name" value="MurE/MurF N-terminal domain"/>
    <property type="match status" value="1"/>
</dbReference>
<organism evidence="17 18">
    <name type="scientific">candidate division WOR-3 bacterium</name>
    <dbReference type="NCBI Taxonomy" id="2052148"/>
    <lineage>
        <taxon>Bacteria</taxon>
        <taxon>Bacteria division WOR-3</taxon>
    </lineage>
</organism>
<dbReference type="GO" id="GO:0071555">
    <property type="term" value="P:cell wall organization"/>
    <property type="evidence" value="ECO:0007669"/>
    <property type="project" value="UniProtKB-KW"/>
</dbReference>
<dbReference type="GO" id="GO:0005737">
    <property type="term" value="C:cytoplasm"/>
    <property type="evidence" value="ECO:0007669"/>
    <property type="project" value="UniProtKB-SubCell"/>
</dbReference>
<feature type="binding site" evidence="11">
    <location>
        <position position="64"/>
    </location>
    <ligand>
        <name>UDP-N-acetyl-alpha-D-muramoyl-L-alanyl-D-glutamate</name>
        <dbReference type="ChEBI" id="CHEBI:83900"/>
    </ligand>
</feature>
<evidence type="ECO:0000313" key="17">
    <source>
        <dbReference type="EMBL" id="RKX70256.1"/>
    </source>
</evidence>
<evidence type="ECO:0000256" key="10">
    <source>
        <dbReference type="ARBA" id="ARBA00023316"/>
    </source>
</evidence>
<dbReference type="Proteomes" id="UP000268469">
    <property type="component" value="Unassembled WGS sequence"/>
</dbReference>
<gene>
    <name evidence="11" type="primary">murE</name>
    <name evidence="17" type="ORF">DRP53_05640</name>
</gene>
<dbReference type="SUPFAM" id="SSF53244">
    <property type="entry name" value="MurD-like peptide ligases, peptide-binding domain"/>
    <property type="match status" value="1"/>
</dbReference>
<comment type="caution">
    <text evidence="17">The sequence shown here is derived from an EMBL/GenBank/DDBJ whole genome shotgun (WGS) entry which is preliminary data.</text>
</comment>
<feature type="binding site" evidence="11">
    <location>
        <position position="217"/>
    </location>
    <ligand>
        <name>UDP-N-acetyl-alpha-D-muramoyl-L-alanyl-D-glutamate</name>
        <dbReference type="ChEBI" id="CHEBI:83900"/>
    </ligand>
</feature>
<keyword evidence="8 11" id="KW-0573">Peptidoglycan synthesis</keyword>
<dbReference type="HAMAP" id="MF_00208">
    <property type="entry name" value="MurE"/>
    <property type="match status" value="1"/>
</dbReference>
<name>A0A660SJI8_UNCW3</name>
<keyword evidence="3 11" id="KW-0436">Ligase</keyword>
<dbReference type="InterPro" id="IPR018109">
    <property type="entry name" value="Folylpolyglutamate_synth_CS"/>
</dbReference>
<dbReference type="InterPro" id="IPR004101">
    <property type="entry name" value="Mur_ligase_C"/>
</dbReference>
<feature type="binding site" evidence="11">
    <location>
        <begin position="182"/>
        <end position="183"/>
    </location>
    <ligand>
        <name>UDP-N-acetyl-alpha-D-muramoyl-L-alanyl-D-glutamate</name>
        <dbReference type="ChEBI" id="CHEBI:83900"/>
    </ligand>
</feature>
<feature type="binding site" evidence="11">
    <location>
        <position position="209"/>
    </location>
    <ligand>
        <name>UDP-N-acetyl-alpha-D-muramoyl-L-alanyl-D-glutamate</name>
        <dbReference type="ChEBI" id="CHEBI:83900"/>
    </ligand>
</feature>
<accession>A0A660SJI8</accession>
<feature type="short sequence motif" description="Meso-diaminopimelate recognition motif" evidence="11">
    <location>
        <begin position="432"/>
        <end position="435"/>
    </location>
</feature>
<comment type="subcellular location">
    <subcellularLocation>
        <location evidence="11 12">Cytoplasm</location>
    </subcellularLocation>
</comment>
<dbReference type="InterPro" id="IPR005761">
    <property type="entry name" value="UDP-N-AcMur-Glu-dNH2Pim_ligase"/>
</dbReference>
<dbReference type="GO" id="GO:0009252">
    <property type="term" value="P:peptidoglycan biosynthetic process"/>
    <property type="evidence" value="ECO:0007669"/>
    <property type="project" value="UniProtKB-UniRule"/>
</dbReference>
<comment type="cofactor">
    <cofactor evidence="11">
        <name>Mg(2+)</name>
        <dbReference type="ChEBI" id="CHEBI:18420"/>
    </cofactor>
</comment>
<keyword evidence="10 11" id="KW-0961">Cell wall biogenesis/degradation</keyword>
<sequence length="512" mass="57318">MSRNRAAGPHRSPPQSLVRSLPEWPRSPVWWEIPMPMLSELISGLNLEVLNFQDLPITGISYDSRRVKRGEIFIAIKGMEYDGYEFLPEVVRKGAVAVVTERKVDYDLIQIITGNPRRTMAELAIRFYHPIIEKITLIGITGTNGKTTTAYLLRSILYHRGCGLIGSIEYDIGRGTEKSHHTTPEILDTMKLIEGMVKNGLRFAVIEVTSHGLKMDRVFGLPFPIRIFTNISRDHLDFHPDFEDYQNTKLSFFSGIDSSITAIINRDDQLGRRIIEETKARVVTYGLEAGDYTADRIITTQTGIEFLIRGEGREFPIKVSLLGRHNVYNCLAAFATARTLGIDPEEIEPGLARLTLVPGRCMPVGNARGLRIYIDFAHTPEALRQVLTSLREFTPGRIIVVFGCGGDRDKGKRPLMGAVASELADRVIVTSDNPRREDPIKIIEAIVSGIKRDNYLIEPDRKEAIRKGIGMLGPDDSLLIAGKGHEEYQIIGTKRIPFNDAKVVQEILSCSP</sequence>
<keyword evidence="9 11" id="KW-0131">Cell cycle</keyword>
<evidence type="ECO:0000256" key="8">
    <source>
        <dbReference type="ARBA" id="ARBA00022984"/>
    </source>
</evidence>
<evidence type="ECO:0000256" key="3">
    <source>
        <dbReference type="ARBA" id="ARBA00022598"/>
    </source>
</evidence>
<dbReference type="PROSITE" id="PS01011">
    <property type="entry name" value="FOLYLPOLYGLU_SYNT_1"/>
    <property type="match status" value="1"/>
</dbReference>
<dbReference type="EC" id="6.3.2.13" evidence="11"/>
<evidence type="ECO:0000259" key="15">
    <source>
        <dbReference type="Pfam" id="PF02875"/>
    </source>
</evidence>
<feature type="modified residue" description="N6-carboxylysine" evidence="11">
    <location>
        <position position="249"/>
    </location>
</feature>
<evidence type="ECO:0000256" key="9">
    <source>
        <dbReference type="ARBA" id="ARBA00023306"/>
    </source>
</evidence>
<comment type="similarity">
    <text evidence="1 11">Belongs to the MurCDEF family. MurE subfamily.</text>
</comment>
<feature type="domain" description="Mur ligase N-terminal catalytic" evidence="14">
    <location>
        <begin position="57"/>
        <end position="116"/>
    </location>
</feature>
<evidence type="ECO:0000256" key="13">
    <source>
        <dbReference type="SAM" id="MobiDB-lite"/>
    </source>
</evidence>
<dbReference type="InterPro" id="IPR013221">
    <property type="entry name" value="Mur_ligase_cen"/>
</dbReference>
<keyword evidence="2 11" id="KW-0963">Cytoplasm</keyword>
<evidence type="ECO:0000256" key="11">
    <source>
        <dbReference type="HAMAP-Rule" id="MF_00208"/>
    </source>
</evidence>
<dbReference type="InterPro" id="IPR035911">
    <property type="entry name" value="MurE/MurF_N"/>
</dbReference>
<keyword evidence="11" id="KW-0460">Magnesium</keyword>
<dbReference type="AlphaFoldDB" id="A0A660SJI8"/>
<feature type="binding site" evidence="11">
    <location>
        <begin position="142"/>
        <end position="148"/>
    </location>
    <ligand>
        <name>ATP</name>
        <dbReference type="ChEBI" id="CHEBI:30616"/>
    </ligand>
</feature>
<comment type="caution">
    <text evidence="11">Lacks conserved residue(s) required for the propagation of feature annotation.</text>
</comment>
<feature type="binding site" evidence="11">
    <location>
        <begin position="432"/>
        <end position="435"/>
    </location>
    <ligand>
        <name>meso-2,6-diaminopimelate</name>
        <dbReference type="ChEBI" id="CHEBI:57791"/>
    </ligand>
</feature>
<proteinExistence type="inferred from homology"/>
<evidence type="ECO:0000256" key="2">
    <source>
        <dbReference type="ARBA" id="ARBA00022490"/>
    </source>
</evidence>
<dbReference type="NCBIfam" id="NF001126">
    <property type="entry name" value="PRK00139.1-4"/>
    <property type="match status" value="1"/>
</dbReference>
<dbReference type="GO" id="GO:0051301">
    <property type="term" value="P:cell division"/>
    <property type="evidence" value="ECO:0007669"/>
    <property type="project" value="UniProtKB-KW"/>
</dbReference>
<feature type="binding site" evidence="11">
    <location>
        <position position="482"/>
    </location>
    <ligand>
        <name>meso-2,6-diaminopimelate</name>
        <dbReference type="ChEBI" id="CHEBI:57791"/>
    </ligand>
</feature>
<comment type="catalytic activity">
    <reaction evidence="11">
        <text>UDP-N-acetyl-alpha-D-muramoyl-L-alanyl-D-glutamate + meso-2,6-diaminopimelate + ATP = UDP-N-acetyl-alpha-D-muramoyl-L-alanyl-gamma-D-glutamyl-meso-2,6-diaminopimelate + ADP + phosphate + H(+)</text>
        <dbReference type="Rhea" id="RHEA:23676"/>
        <dbReference type="ChEBI" id="CHEBI:15378"/>
        <dbReference type="ChEBI" id="CHEBI:30616"/>
        <dbReference type="ChEBI" id="CHEBI:43474"/>
        <dbReference type="ChEBI" id="CHEBI:57791"/>
        <dbReference type="ChEBI" id="CHEBI:83900"/>
        <dbReference type="ChEBI" id="CHEBI:83905"/>
        <dbReference type="ChEBI" id="CHEBI:456216"/>
        <dbReference type="EC" id="6.3.2.13"/>
    </reaction>
</comment>
<dbReference type="GO" id="GO:0008360">
    <property type="term" value="P:regulation of cell shape"/>
    <property type="evidence" value="ECO:0007669"/>
    <property type="project" value="UniProtKB-KW"/>
</dbReference>
<evidence type="ECO:0000313" key="18">
    <source>
        <dbReference type="Proteomes" id="UP000268469"/>
    </source>
</evidence>
<feature type="binding site" evidence="11">
    <location>
        <position position="486"/>
    </location>
    <ligand>
        <name>meso-2,6-diaminopimelate</name>
        <dbReference type="ChEBI" id="CHEBI:57791"/>
    </ligand>
</feature>
<dbReference type="GO" id="GO:0008765">
    <property type="term" value="F:UDP-N-acetylmuramoylalanyl-D-glutamate-2,6-diaminopimelate ligase activity"/>
    <property type="evidence" value="ECO:0007669"/>
    <property type="project" value="UniProtKB-UniRule"/>
</dbReference>
<dbReference type="SUPFAM" id="SSF53623">
    <property type="entry name" value="MurD-like peptide ligases, catalytic domain"/>
    <property type="match status" value="1"/>
</dbReference>
<evidence type="ECO:0000256" key="1">
    <source>
        <dbReference type="ARBA" id="ARBA00005898"/>
    </source>
</evidence>
<evidence type="ECO:0000259" key="14">
    <source>
        <dbReference type="Pfam" id="PF01225"/>
    </source>
</evidence>
<evidence type="ECO:0000256" key="4">
    <source>
        <dbReference type="ARBA" id="ARBA00022618"/>
    </source>
</evidence>
<feature type="binding site" evidence="11">
    <location>
        <position position="408"/>
    </location>
    <ligand>
        <name>meso-2,6-diaminopimelate</name>
        <dbReference type="ChEBI" id="CHEBI:57791"/>
    </ligand>
</feature>
<dbReference type="GO" id="GO:0004326">
    <property type="term" value="F:tetrahydrofolylpolyglutamate synthase activity"/>
    <property type="evidence" value="ECO:0007669"/>
    <property type="project" value="InterPro"/>
</dbReference>
<keyword evidence="7 11" id="KW-0133">Cell shape</keyword>
<comment type="PTM">
    <text evidence="11">Carboxylation is probably crucial for Mg(2+) binding and, consequently, for the gamma-phosphate positioning of ATP.</text>
</comment>
<dbReference type="Pfam" id="PF02875">
    <property type="entry name" value="Mur_ligase_C"/>
    <property type="match status" value="1"/>
</dbReference>
<dbReference type="InterPro" id="IPR000713">
    <property type="entry name" value="Mur_ligase_N"/>
</dbReference>
<dbReference type="GO" id="GO:0005524">
    <property type="term" value="F:ATP binding"/>
    <property type="evidence" value="ECO:0007669"/>
    <property type="project" value="UniProtKB-UniRule"/>
</dbReference>
<protein>
    <recommendedName>
        <fullName evidence="11">UDP-N-acetylmuramoyl-L-alanyl-D-glutamate--2,6-diaminopimelate ligase</fullName>
        <ecNumber evidence="11">6.3.2.13</ecNumber>
    </recommendedName>
    <alternativeName>
        <fullName evidence="11">Meso-A2pm-adding enzyme</fullName>
    </alternativeName>
    <alternativeName>
        <fullName evidence="11">Meso-diaminopimelate-adding enzyme</fullName>
    </alternativeName>
    <alternativeName>
        <fullName evidence="11">UDP-MurNAc-L-Ala-D-Glu:meso-diaminopimelate ligase</fullName>
    </alternativeName>
    <alternativeName>
        <fullName evidence="11">UDP-MurNAc-tripeptide synthetase</fullName>
    </alternativeName>
    <alternativeName>
        <fullName evidence="11">UDP-N-acetylmuramyl-tripeptide synthetase</fullName>
    </alternativeName>
</protein>
<dbReference type="EMBL" id="QNBE01000045">
    <property type="protein sequence ID" value="RKX70256.1"/>
    <property type="molecule type" value="Genomic_DNA"/>
</dbReference>
<dbReference type="NCBIfam" id="NF001124">
    <property type="entry name" value="PRK00139.1-2"/>
    <property type="match status" value="1"/>
</dbReference>
<dbReference type="InterPro" id="IPR036565">
    <property type="entry name" value="Mur-like_cat_sf"/>
</dbReference>
<comment type="function">
    <text evidence="11">Catalyzes the addition of meso-diaminopimelic acid to the nucleotide precursor UDP-N-acetylmuramoyl-L-alanyl-D-glutamate (UMAG) in the biosynthesis of bacterial cell-wall peptidoglycan.</text>
</comment>
<dbReference type="Gene3D" id="3.90.190.20">
    <property type="entry name" value="Mur ligase, C-terminal domain"/>
    <property type="match status" value="1"/>
</dbReference>
<dbReference type="GO" id="GO:0000287">
    <property type="term" value="F:magnesium ion binding"/>
    <property type="evidence" value="ECO:0007669"/>
    <property type="project" value="UniProtKB-UniRule"/>
</dbReference>
<dbReference type="Pfam" id="PF08245">
    <property type="entry name" value="Mur_ligase_M"/>
    <property type="match status" value="1"/>
</dbReference>
<dbReference type="InterPro" id="IPR036615">
    <property type="entry name" value="Mur_ligase_C_dom_sf"/>
</dbReference>
<dbReference type="Gene3D" id="3.40.1390.10">
    <property type="entry name" value="MurE/MurF, N-terminal domain"/>
    <property type="match status" value="1"/>
</dbReference>
<dbReference type="Pfam" id="PF01225">
    <property type="entry name" value="Mur_ligase"/>
    <property type="match status" value="1"/>
</dbReference>
<feature type="region of interest" description="Disordered" evidence="13">
    <location>
        <begin position="1"/>
        <end position="21"/>
    </location>
</feature>
<dbReference type="NCBIfam" id="TIGR01085">
    <property type="entry name" value="murE"/>
    <property type="match status" value="1"/>
</dbReference>
<dbReference type="UniPathway" id="UPA00219"/>
<keyword evidence="6 11" id="KW-0067">ATP-binding</keyword>
<evidence type="ECO:0000256" key="5">
    <source>
        <dbReference type="ARBA" id="ARBA00022741"/>
    </source>
</evidence>
<keyword evidence="4 11" id="KW-0132">Cell division</keyword>